<evidence type="ECO:0000313" key="2">
    <source>
        <dbReference type="EMBL" id="KAG6660731.1"/>
    </source>
</evidence>
<feature type="domain" description="Protein kinase" evidence="1">
    <location>
        <begin position="21"/>
        <end position="87"/>
    </location>
</feature>
<proteinExistence type="predicted"/>
<dbReference type="PANTHER" id="PTHR24348">
    <property type="entry name" value="SERINE/THREONINE-PROTEIN KINASE UNC-51-RELATED"/>
    <property type="match status" value="1"/>
</dbReference>
<dbReference type="PANTHER" id="PTHR24348:SF53">
    <property type="entry name" value="SERINE_THREONINE-PROTEIN KINASE ATG1T"/>
    <property type="match status" value="1"/>
</dbReference>
<dbReference type="InterPro" id="IPR000719">
    <property type="entry name" value="Prot_kinase_dom"/>
</dbReference>
<dbReference type="GO" id="GO:0005829">
    <property type="term" value="C:cytosol"/>
    <property type="evidence" value="ECO:0007669"/>
    <property type="project" value="TreeGrafter"/>
</dbReference>
<dbReference type="AlphaFoldDB" id="A0A8T1R3N7"/>
<dbReference type="GO" id="GO:0005524">
    <property type="term" value="F:ATP binding"/>
    <property type="evidence" value="ECO:0007669"/>
    <property type="project" value="InterPro"/>
</dbReference>
<dbReference type="PROSITE" id="PS50011">
    <property type="entry name" value="PROTEIN_KINASE_DOM"/>
    <property type="match status" value="1"/>
</dbReference>
<accession>A0A8T1R3N7</accession>
<dbReference type="Pfam" id="PF00069">
    <property type="entry name" value="Pkinase"/>
    <property type="match status" value="1"/>
</dbReference>
<dbReference type="InterPro" id="IPR045269">
    <property type="entry name" value="Atg1-like"/>
</dbReference>
<dbReference type="GO" id="GO:0016020">
    <property type="term" value="C:membrane"/>
    <property type="evidence" value="ECO:0007669"/>
    <property type="project" value="TreeGrafter"/>
</dbReference>
<comment type="caution">
    <text evidence="2">The sequence shown here is derived from an EMBL/GenBank/DDBJ whole genome shotgun (WGS) entry which is preliminary data.</text>
</comment>
<dbReference type="GO" id="GO:0000045">
    <property type="term" value="P:autophagosome assembly"/>
    <property type="evidence" value="ECO:0007669"/>
    <property type="project" value="TreeGrafter"/>
</dbReference>
<name>A0A8T1R3N7_CARIL</name>
<reference evidence="2" key="1">
    <citation type="submission" date="2020-12" db="EMBL/GenBank/DDBJ databases">
        <title>WGS assembly of Carya illinoinensis cv. Pawnee.</title>
        <authorList>
            <person name="Platts A."/>
            <person name="Shu S."/>
            <person name="Wright S."/>
            <person name="Barry K."/>
            <person name="Edger P."/>
            <person name="Pires J.C."/>
            <person name="Schmutz J."/>
        </authorList>
    </citation>
    <scope>NUCLEOTIDE SEQUENCE</scope>
    <source>
        <tissue evidence="2">Leaf</tissue>
    </source>
</reference>
<protein>
    <recommendedName>
        <fullName evidence="1">Protein kinase domain-containing protein</fullName>
    </recommendedName>
</protein>
<keyword evidence="3" id="KW-1185">Reference proteome</keyword>
<sequence>MQMEIETRPDHFKGPVTVGDYVLKSKLRKGSFSIVWKVEHRLSNQEVALKQVYPSRLNRQLKICFDSELNFLSSIYHPHIVRLCDVF</sequence>
<dbReference type="Proteomes" id="UP000811609">
    <property type="component" value="Chromosome 3"/>
</dbReference>
<dbReference type="EMBL" id="CM031811">
    <property type="protein sequence ID" value="KAG6660731.1"/>
    <property type="molecule type" value="Genomic_DNA"/>
</dbReference>
<dbReference type="GO" id="GO:0005776">
    <property type="term" value="C:autophagosome"/>
    <property type="evidence" value="ECO:0007669"/>
    <property type="project" value="TreeGrafter"/>
</dbReference>
<gene>
    <name evidence="2" type="ORF">CIPAW_03G124800</name>
</gene>
<evidence type="ECO:0000259" key="1">
    <source>
        <dbReference type="PROSITE" id="PS50011"/>
    </source>
</evidence>
<organism evidence="2 3">
    <name type="scientific">Carya illinoinensis</name>
    <name type="common">Pecan</name>
    <dbReference type="NCBI Taxonomy" id="32201"/>
    <lineage>
        <taxon>Eukaryota</taxon>
        <taxon>Viridiplantae</taxon>
        <taxon>Streptophyta</taxon>
        <taxon>Embryophyta</taxon>
        <taxon>Tracheophyta</taxon>
        <taxon>Spermatophyta</taxon>
        <taxon>Magnoliopsida</taxon>
        <taxon>eudicotyledons</taxon>
        <taxon>Gunneridae</taxon>
        <taxon>Pentapetalae</taxon>
        <taxon>rosids</taxon>
        <taxon>fabids</taxon>
        <taxon>Fagales</taxon>
        <taxon>Juglandaceae</taxon>
        <taxon>Carya</taxon>
    </lineage>
</organism>
<evidence type="ECO:0000313" key="3">
    <source>
        <dbReference type="Proteomes" id="UP000811609"/>
    </source>
</evidence>
<dbReference type="GO" id="GO:0004674">
    <property type="term" value="F:protein serine/threonine kinase activity"/>
    <property type="evidence" value="ECO:0007669"/>
    <property type="project" value="InterPro"/>
</dbReference>
<dbReference type="GO" id="GO:0010506">
    <property type="term" value="P:regulation of autophagy"/>
    <property type="evidence" value="ECO:0007669"/>
    <property type="project" value="InterPro"/>
</dbReference>
<dbReference type="GO" id="GO:0000407">
    <property type="term" value="C:phagophore assembly site"/>
    <property type="evidence" value="ECO:0007669"/>
    <property type="project" value="TreeGrafter"/>
</dbReference>